<dbReference type="Proteomes" id="UP001523401">
    <property type="component" value="Unassembled WGS sequence"/>
</dbReference>
<evidence type="ECO:0000313" key="2">
    <source>
        <dbReference type="Proteomes" id="UP001523401"/>
    </source>
</evidence>
<dbReference type="EMBL" id="JAMXQU010000002">
    <property type="protein sequence ID" value="MCO6159026.1"/>
    <property type="molecule type" value="Genomic_DNA"/>
</dbReference>
<name>A0ABT1CDV2_9PROT</name>
<dbReference type="RefSeq" id="WP_252848569.1">
    <property type="nucleotide sequence ID" value="NZ_BAPW01000012.1"/>
</dbReference>
<organism evidence="1 2">
    <name type="scientific">Asaia lannensis NBRC 102526</name>
    <dbReference type="NCBI Taxonomy" id="1307926"/>
    <lineage>
        <taxon>Bacteria</taxon>
        <taxon>Pseudomonadati</taxon>
        <taxon>Pseudomonadota</taxon>
        <taxon>Alphaproteobacteria</taxon>
        <taxon>Acetobacterales</taxon>
        <taxon>Acetobacteraceae</taxon>
        <taxon>Asaia</taxon>
    </lineage>
</organism>
<accession>A0ABT1CDV2</accession>
<gene>
    <name evidence="1" type="ORF">NF685_03155</name>
</gene>
<evidence type="ECO:0000313" key="1">
    <source>
        <dbReference type="EMBL" id="MCO6159026.1"/>
    </source>
</evidence>
<comment type="caution">
    <text evidence="1">The sequence shown here is derived from an EMBL/GenBank/DDBJ whole genome shotgun (WGS) entry which is preliminary data.</text>
</comment>
<sequence>MIGGKTGLPVFHLDQLRYETGGFDTLRQENDFIADHAVLIARDEWVMDGNYSSCLASRIDRATGLILLECSMLRSLVRYVKRCRHAGTRAGGVPGLACEPVRWTMLRHIIGPTRQNRQRYRLVFDAMTKPRLALLSPRAYRVFCQSEGLSFQGVSNGLVLRHD</sequence>
<keyword evidence="2" id="KW-1185">Reference proteome</keyword>
<proteinExistence type="predicted"/>
<protein>
    <submittedName>
        <fullName evidence="1">AAA family ATPase</fullName>
    </submittedName>
</protein>
<reference evidence="1 2" key="1">
    <citation type="submission" date="2022-06" db="EMBL/GenBank/DDBJ databases">
        <title>Whole-genome of Asaia lannensis strain LMG 27011T.</title>
        <authorList>
            <person name="Sombolestani A."/>
        </authorList>
    </citation>
    <scope>NUCLEOTIDE SEQUENCE [LARGE SCALE GENOMIC DNA]</scope>
    <source>
        <strain evidence="1 2">NBRC 102526</strain>
    </source>
</reference>